<comment type="caution">
    <text evidence="1">The sequence shown here is derived from an EMBL/GenBank/DDBJ whole genome shotgun (WGS) entry which is preliminary data.</text>
</comment>
<organism evidence="1 2">
    <name type="scientific">Apibacter adventoris</name>
    <dbReference type="NCBI Taxonomy" id="1679466"/>
    <lineage>
        <taxon>Bacteria</taxon>
        <taxon>Pseudomonadati</taxon>
        <taxon>Bacteroidota</taxon>
        <taxon>Flavobacteriia</taxon>
        <taxon>Flavobacteriales</taxon>
        <taxon>Weeksellaceae</taxon>
        <taxon>Apibacter</taxon>
    </lineage>
</organism>
<accession>A0A2S8A828</accession>
<protein>
    <submittedName>
        <fullName evidence="1">Uncharacterized protein</fullName>
    </submittedName>
</protein>
<dbReference type="EMBL" id="PSZM01000045">
    <property type="protein sequence ID" value="PQL90721.1"/>
    <property type="molecule type" value="Genomic_DNA"/>
</dbReference>
<dbReference type="Proteomes" id="UP000238042">
    <property type="component" value="Unassembled WGS sequence"/>
</dbReference>
<gene>
    <name evidence="1" type="ORF">C4S77_09690</name>
</gene>
<reference evidence="1 2" key="1">
    <citation type="submission" date="2018-02" db="EMBL/GenBank/DDBJ databases">
        <title>Genome sequences of Apibacter spp., gut symbionts of Asian honey bees.</title>
        <authorList>
            <person name="Kwong W.K."/>
            <person name="Steele M.I."/>
            <person name="Moran N.A."/>
        </authorList>
    </citation>
    <scope>NUCLEOTIDE SEQUENCE [LARGE SCALE GENOMIC DNA]</scope>
    <source>
        <strain evidence="2">wkB301</strain>
    </source>
</reference>
<evidence type="ECO:0000313" key="1">
    <source>
        <dbReference type="EMBL" id="PQL90721.1"/>
    </source>
</evidence>
<proteinExistence type="predicted"/>
<dbReference type="InterPro" id="IPR011051">
    <property type="entry name" value="RmlC_Cupin_sf"/>
</dbReference>
<dbReference type="RefSeq" id="WP_105247372.1">
    <property type="nucleotide sequence ID" value="NZ_PSZM01000045.1"/>
</dbReference>
<dbReference type="InterPro" id="IPR014710">
    <property type="entry name" value="RmlC-like_jellyroll"/>
</dbReference>
<keyword evidence="2" id="KW-1185">Reference proteome</keyword>
<dbReference type="AlphaFoldDB" id="A0A2S8A828"/>
<dbReference type="OrthoDB" id="996621at2"/>
<dbReference type="SUPFAM" id="SSF51182">
    <property type="entry name" value="RmlC-like cupins"/>
    <property type="match status" value="1"/>
</dbReference>
<evidence type="ECO:0000313" key="2">
    <source>
        <dbReference type="Proteomes" id="UP000238042"/>
    </source>
</evidence>
<sequence>METNEQVEILKKISPYVDLKFYPFGKQENGVCEIIKRESMYNGKGVVYMISTIQSGELVNNRFAQYMVLLNKGDEGGFHDHGSKKEQELYVIVNGKGKYTERRGENEIIKEVELQKGNITAIQGIGNYHSIINTGDEPLIIFVVATNEKP</sequence>
<dbReference type="Gene3D" id="2.60.120.10">
    <property type="entry name" value="Jelly Rolls"/>
    <property type="match status" value="1"/>
</dbReference>
<name>A0A2S8A828_9FLAO</name>